<dbReference type="STRING" id="1123323.SAMN05216245_10825"/>
<dbReference type="Gene3D" id="3.10.290.10">
    <property type="entry name" value="RNA-binding S4 domain"/>
    <property type="match status" value="1"/>
</dbReference>
<evidence type="ECO:0000256" key="1">
    <source>
        <dbReference type="PROSITE-ProRule" id="PRU00182"/>
    </source>
</evidence>
<dbReference type="EMBL" id="FONL01000008">
    <property type="protein sequence ID" value="SFE51602.1"/>
    <property type="molecule type" value="Genomic_DNA"/>
</dbReference>
<protein>
    <submittedName>
        <fullName evidence="2">Ribosome-associated protein</fullName>
    </submittedName>
</protein>
<dbReference type="SUPFAM" id="SSF55174">
    <property type="entry name" value="Alpha-L RNA-binding motif"/>
    <property type="match status" value="1"/>
</dbReference>
<keyword evidence="1" id="KW-0694">RNA-binding</keyword>
<reference evidence="2 3" key="1">
    <citation type="submission" date="2016-10" db="EMBL/GenBank/DDBJ databases">
        <authorList>
            <person name="de Groot N.N."/>
        </authorList>
    </citation>
    <scope>NUCLEOTIDE SEQUENCE [LARGE SCALE GENOMIC DNA]</scope>
    <source>
        <strain evidence="2 3">DSM 9236</strain>
    </source>
</reference>
<organism evidence="2 3">
    <name type="scientific">Succiniclasticum ruminis DSM 9236</name>
    <dbReference type="NCBI Taxonomy" id="1123323"/>
    <lineage>
        <taxon>Bacteria</taxon>
        <taxon>Bacillati</taxon>
        <taxon>Bacillota</taxon>
        <taxon>Negativicutes</taxon>
        <taxon>Acidaminococcales</taxon>
        <taxon>Acidaminococcaceae</taxon>
        <taxon>Succiniclasticum</taxon>
    </lineage>
</organism>
<dbReference type="RefSeq" id="WP_093913501.1">
    <property type="nucleotide sequence ID" value="NZ_FONL01000008.1"/>
</dbReference>
<dbReference type="PROSITE" id="PS50889">
    <property type="entry name" value="S4"/>
    <property type="match status" value="1"/>
</dbReference>
<name>A0A1I2B5X1_9FIRM</name>
<keyword evidence="3" id="KW-1185">Reference proteome</keyword>
<sequence length="72" mass="7863">MKKITIEIDTEYIPAVSLLKLAGVVESGGQASYEIEQGHVTMDGVVLKEKRKKVRPGSTVVLNHEYAIHVTG</sequence>
<dbReference type="Proteomes" id="UP000198896">
    <property type="component" value="Unassembled WGS sequence"/>
</dbReference>
<accession>A0A1I2B5X1</accession>
<evidence type="ECO:0000313" key="3">
    <source>
        <dbReference type="Proteomes" id="UP000198896"/>
    </source>
</evidence>
<dbReference type="InterPro" id="IPR036986">
    <property type="entry name" value="S4_RNA-bd_sf"/>
</dbReference>
<dbReference type="OrthoDB" id="9811532at2"/>
<gene>
    <name evidence="2" type="ORF">SAMN05216245_10825</name>
</gene>
<dbReference type="GO" id="GO:0003723">
    <property type="term" value="F:RNA binding"/>
    <property type="evidence" value="ECO:0007669"/>
    <property type="project" value="UniProtKB-KW"/>
</dbReference>
<evidence type="ECO:0000313" key="2">
    <source>
        <dbReference type="EMBL" id="SFE51602.1"/>
    </source>
</evidence>
<proteinExistence type="predicted"/>
<dbReference type="AlphaFoldDB" id="A0A1I2B5X1"/>
<dbReference type="Pfam" id="PF13275">
    <property type="entry name" value="S4_2"/>
    <property type="match status" value="1"/>
</dbReference>